<sequence length="58" mass="6376">MTGQAMASVVWMLRGDSALPNPKEPAFLTDRGPLESSSSSTRLYYLQPMKKRSTVSSL</sequence>
<proteinExistence type="predicted"/>
<accession>A0AAD6M8V9</accession>
<name>A0AAD6M8V9_9ROSI</name>
<dbReference type="Proteomes" id="UP001164929">
    <property type="component" value="Chromosome 11"/>
</dbReference>
<protein>
    <submittedName>
        <fullName evidence="1">Uncharacterized protein</fullName>
    </submittedName>
</protein>
<comment type="caution">
    <text evidence="1">The sequence shown here is derived from an EMBL/GenBank/DDBJ whole genome shotgun (WGS) entry which is preliminary data.</text>
</comment>
<keyword evidence="2" id="KW-1185">Reference proteome</keyword>
<reference evidence="1" key="1">
    <citation type="journal article" date="2023" name="Mol. Ecol. Resour.">
        <title>Chromosome-level genome assembly of a triploid poplar Populus alba 'Berolinensis'.</title>
        <authorList>
            <person name="Chen S."/>
            <person name="Yu Y."/>
            <person name="Wang X."/>
            <person name="Wang S."/>
            <person name="Zhang T."/>
            <person name="Zhou Y."/>
            <person name="He R."/>
            <person name="Meng N."/>
            <person name="Wang Y."/>
            <person name="Liu W."/>
            <person name="Liu Z."/>
            <person name="Liu J."/>
            <person name="Guo Q."/>
            <person name="Huang H."/>
            <person name="Sederoff R.R."/>
            <person name="Wang G."/>
            <person name="Qu G."/>
            <person name="Chen S."/>
        </authorList>
    </citation>
    <scope>NUCLEOTIDE SEQUENCE</scope>
    <source>
        <strain evidence="1">SC-2020</strain>
    </source>
</reference>
<dbReference type="AlphaFoldDB" id="A0AAD6M8V9"/>
<evidence type="ECO:0000313" key="2">
    <source>
        <dbReference type="Proteomes" id="UP001164929"/>
    </source>
</evidence>
<organism evidence="1 2">
    <name type="scientific">Populus alba x Populus x berolinensis</name>
    <dbReference type="NCBI Taxonomy" id="444605"/>
    <lineage>
        <taxon>Eukaryota</taxon>
        <taxon>Viridiplantae</taxon>
        <taxon>Streptophyta</taxon>
        <taxon>Embryophyta</taxon>
        <taxon>Tracheophyta</taxon>
        <taxon>Spermatophyta</taxon>
        <taxon>Magnoliopsida</taxon>
        <taxon>eudicotyledons</taxon>
        <taxon>Gunneridae</taxon>
        <taxon>Pentapetalae</taxon>
        <taxon>rosids</taxon>
        <taxon>fabids</taxon>
        <taxon>Malpighiales</taxon>
        <taxon>Salicaceae</taxon>
        <taxon>Saliceae</taxon>
        <taxon>Populus</taxon>
    </lineage>
</organism>
<gene>
    <name evidence="1" type="ORF">NC653_028421</name>
</gene>
<evidence type="ECO:0000313" key="1">
    <source>
        <dbReference type="EMBL" id="KAJ6980610.1"/>
    </source>
</evidence>
<dbReference type="EMBL" id="JAQIZT010000011">
    <property type="protein sequence ID" value="KAJ6980610.1"/>
    <property type="molecule type" value="Genomic_DNA"/>
</dbReference>